<protein>
    <submittedName>
        <fullName evidence="4">Peptidoglycan glycosyltransferase</fullName>
    </submittedName>
</protein>
<dbReference type="Pfam" id="PF21922">
    <property type="entry name" value="PBP_dimer_2"/>
    <property type="match status" value="1"/>
</dbReference>
<feature type="domain" description="Penicillin binding protein A dimerisation" evidence="3">
    <location>
        <begin position="57"/>
        <end position="137"/>
    </location>
</feature>
<dbReference type="GO" id="GO:0071972">
    <property type="term" value="F:peptidoglycan L,D-transpeptidase activity"/>
    <property type="evidence" value="ECO:0007669"/>
    <property type="project" value="TreeGrafter"/>
</dbReference>
<dbReference type="InterPro" id="IPR054120">
    <property type="entry name" value="PBPA_dimer"/>
</dbReference>
<evidence type="ECO:0000313" key="5">
    <source>
        <dbReference type="Proteomes" id="UP000199208"/>
    </source>
</evidence>
<dbReference type="PANTHER" id="PTHR30627:SF24">
    <property type="entry name" value="PENICILLIN-BINDING PROTEIN 4B"/>
    <property type="match status" value="1"/>
</dbReference>
<organism evidence="4 5">
    <name type="scientific">Acidaminobacter hydrogenoformans DSM 2784</name>
    <dbReference type="NCBI Taxonomy" id="1120920"/>
    <lineage>
        <taxon>Bacteria</taxon>
        <taxon>Bacillati</taxon>
        <taxon>Bacillota</taxon>
        <taxon>Clostridia</taxon>
        <taxon>Peptostreptococcales</taxon>
        <taxon>Acidaminobacteraceae</taxon>
        <taxon>Acidaminobacter</taxon>
    </lineage>
</organism>
<reference evidence="4 5" key="1">
    <citation type="submission" date="2016-10" db="EMBL/GenBank/DDBJ databases">
        <authorList>
            <person name="de Groot N.N."/>
        </authorList>
    </citation>
    <scope>NUCLEOTIDE SEQUENCE [LARGE SCALE GENOMIC DNA]</scope>
    <source>
        <strain evidence="4 5">DSM 2784</strain>
    </source>
</reference>
<dbReference type="Proteomes" id="UP000199208">
    <property type="component" value="Unassembled WGS sequence"/>
</dbReference>
<keyword evidence="1" id="KW-0812">Transmembrane</keyword>
<dbReference type="AlphaFoldDB" id="A0A1G5RUV8"/>
<dbReference type="SUPFAM" id="SSF56519">
    <property type="entry name" value="Penicillin binding protein dimerisation domain"/>
    <property type="match status" value="1"/>
</dbReference>
<feature type="transmembrane region" description="Helical" evidence="1">
    <location>
        <begin position="12"/>
        <end position="31"/>
    </location>
</feature>
<dbReference type="Pfam" id="PF00905">
    <property type="entry name" value="Transpeptidase"/>
    <property type="match status" value="1"/>
</dbReference>
<name>A0A1G5RUV8_9FIRM</name>
<keyword evidence="5" id="KW-1185">Reference proteome</keyword>
<feature type="domain" description="Penicillin-binding protein transpeptidase" evidence="2">
    <location>
        <begin position="159"/>
        <end position="468"/>
    </location>
</feature>
<evidence type="ECO:0000313" key="4">
    <source>
        <dbReference type="EMBL" id="SCZ77658.1"/>
    </source>
</evidence>
<dbReference type="InterPro" id="IPR012338">
    <property type="entry name" value="Beta-lactam/transpept-like"/>
</dbReference>
<dbReference type="InterPro" id="IPR050515">
    <property type="entry name" value="Beta-lactam/transpept"/>
</dbReference>
<dbReference type="InterPro" id="IPR001460">
    <property type="entry name" value="PCN-bd_Tpept"/>
</dbReference>
<gene>
    <name evidence="4" type="ORF">SAMN03080599_00856</name>
</gene>
<dbReference type="GO" id="GO:0008658">
    <property type="term" value="F:penicillin binding"/>
    <property type="evidence" value="ECO:0007669"/>
    <property type="project" value="InterPro"/>
</dbReference>
<dbReference type="GO" id="GO:0005886">
    <property type="term" value="C:plasma membrane"/>
    <property type="evidence" value="ECO:0007669"/>
    <property type="project" value="TreeGrafter"/>
</dbReference>
<dbReference type="PANTHER" id="PTHR30627">
    <property type="entry name" value="PEPTIDOGLYCAN D,D-TRANSPEPTIDASE"/>
    <property type="match status" value="1"/>
</dbReference>
<dbReference type="STRING" id="1120920.SAMN03080599_00856"/>
<proteinExistence type="predicted"/>
<evidence type="ECO:0000259" key="3">
    <source>
        <dbReference type="Pfam" id="PF21922"/>
    </source>
</evidence>
<keyword evidence="1" id="KW-1133">Transmembrane helix</keyword>
<keyword evidence="1" id="KW-0472">Membrane</keyword>
<dbReference type="GO" id="GO:0016740">
    <property type="term" value="F:transferase activity"/>
    <property type="evidence" value="ECO:0007669"/>
    <property type="project" value="UniProtKB-KW"/>
</dbReference>
<dbReference type="SUPFAM" id="SSF56601">
    <property type="entry name" value="beta-lactamase/transpeptidase-like"/>
    <property type="match status" value="1"/>
</dbReference>
<dbReference type="EMBL" id="FMWL01000003">
    <property type="protein sequence ID" value="SCZ77658.1"/>
    <property type="molecule type" value="Genomic_DNA"/>
</dbReference>
<accession>A0A1G5RUV8</accession>
<dbReference type="GO" id="GO:0071555">
    <property type="term" value="P:cell wall organization"/>
    <property type="evidence" value="ECO:0007669"/>
    <property type="project" value="TreeGrafter"/>
</dbReference>
<dbReference type="OrthoDB" id="9766847at2"/>
<dbReference type="Gene3D" id="3.40.710.10">
    <property type="entry name" value="DD-peptidase/beta-lactamase superfamily"/>
    <property type="match status" value="1"/>
</dbReference>
<dbReference type="Gene3D" id="3.90.1310.10">
    <property type="entry name" value="Penicillin-binding protein 2a (Domain 2)"/>
    <property type="match status" value="1"/>
</dbReference>
<sequence>MKMDTVNSRILHSLVFAGILFVVLITSLTWFELRGKNDIMGNAYNKRMIAAEEEILRGSIIDRGSEILAETIASEASNIRNYPQKRLYAHIIGYHSSIYGKTLLEAKYNSELLGKSNLEFLSVFKKMLSKDVAQGYNLRLTLSHTLQTVAREQLGDRHGAVVALDPRTGEILAMVSTPDFNPNASSLEENWKSLIENENSPLLPRATMGLYPAGSIFKVVTAAAALETGNGDYMTNDQGTTVIDGMTFSNAGQKARGDIGLHQAMTVSSNVYFAELSQKIGAGALIAKAKDAGITKSFDFDLPRTDSRIGDSGMGKTELAATAIGQGKLLVSPLQMAMLAAGVANGGEIMQPYLVKTVENAGGEVLRETDPESLYKWVTPETAELLKEMMVSVVEEGTGTKAQISGVRVAGKTGTAQNEKSTESDSKDHAWFIGFAPAEAPRIAVAVLLEYRGEGGGRAAAPVAAKVMSTWLKMTATN</sequence>
<evidence type="ECO:0000256" key="1">
    <source>
        <dbReference type="SAM" id="Phobius"/>
    </source>
</evidence>
<dbReference type="InterPro" id="IPR036138">
    <property type="entry name" value="PBP_dimer_sf"/>
</dbReference>
<keyword evidence="4" id="KW-0808">Transferase</keyword>
<evidence type="ECO:0000259" key="2">
    <source>
        <dbReference type="Pfam" id="PF00905"/>
    </source>
</evidence>